<dbReference type="GO" id="GO:0051082">
    <property type="term" value="F:unfolded protein binding"/>
    <property type="evidence" value="ECO:0007669"/>
    <property type="project" value="InterPro"/>
</dbReference>
<dbReference type="NCBIfam" id="TIGR00684">
    <property type="entry name" value="narJ"/>
    <property type="match status" value="1"/>
</dbReference>
<dbReference type="RefSeq" id="WP_089061900.1">
    <property type="nucleotide sequence ID" value="NZ_CP022315.1"/>
</dbReference>
<gene>
    <name evidence="2" type="primary">narJ</name>
    <name evidence="2" type="ORF">CFK37_11000</name>
</gene>
<keyword evidence="1" id="KW-0534">Nitrate assimilation</keyword>
<dbReference type="PANTHER" id="PTHR43680:SF2">
    <property type="entry name" value="NITRATE REDUCTASE MOLYBDENUM COFACTOR ASSEMBLY CHAPERONE NARJ"/>
    <property type="match status" value="1"/>
</dbReference>
<dbReference type="Proteomes" id="UP000198312">
    <property type="component" value="Chromosome"/>
</dbReference>
<evidence type="ECO:0000313" key="3">
    <source>
        <dbReference type="Proteomes" id="UP000198312"/>
    </source>
</evidence>
<dbReference type="InterPro" id="IPR036411">
    <property type="entry name" value="TorD-like_sf"/>
</dbReference>
<proteinExistence type="predicted"/>
<dbReference type="PANTHER" id="PTHR43680">
    <property type="entry name" value="NITRATE REDUCTASE MOLYBDENUM COFACTOR ASSEMBLY CHAPERONE"/>
    <property type="match status" value="1"/>
</dbReference>
<dbReference type="AlphaFoldDB" id="A0A220U493"/>
<dbReference type="InterPro" id="IPR020945">
    <property type="entry name" value="DMSO/NO3_reduct_chaperone"/>
</dbReference>
<dbReference type="SUPFAM" id="SSF89155">
    <property type="entry name" value="TorD-like"/>
    <property type="match status" value="1"/>
</dbReference>
<dbReference type="GO" id="GO:0016530">
    <property type="term" value="F:metallochaperone activity"/>
    <property type="evidence" value="ECO:0007669"/>
    <property type="project" value="TreeGrafter"/>
</dbReference>
<dbReference type="OrthoDB" id="5296272at2"/>
<dbReference type="InterPro" id="IPR003765">
    <property type="entry name" value="NO3_reductase_chaperone_NarJ"/>
</dbReference>
<accession>A0A220U493</accession>
<organism evidence="2 3">
    <name type="scientific">Virgibacillus phasianinus</name>
    <dbReference type="NCBI Taxonomy" id="2017483"/>
    <lineage>
        <taxon>Bacteria</taxon>
        <taxon>Bacillati</taxon>
        <taxon>Bacillota</taxon>
        <taxon>Bacilli</taxon>
        <taxon>Bacillales</taxon>
        <taxon>Bacillaceae</taxon>
        <taxon>Virgibacillus</taxon>
    </lineage>
</organism>
<sequence length="200" mass="23140">MEQQERALLAITSRLLTYPNDRFMVEQKDIKTCIMENIESLPLLMDLEKALTPLNSLTLKELRELYVATFDLKSNVGLYLTAHELGDSNKRGAALIKLQKIVNNAGFERTEGELSDYIPMLLEFLAVASWDSQHERLKRRLAVAVQRMLTHMPENNPYIAILLMLMEHVFPAPNKEEVEKLEFEREDADLEELPYPIMYS</sequence>
<dbReference type="GO" id="GO:0042128">
    <property type="term" value="P:nitrate assimilation"/>
    <property type="evidence" value="ECO:0007669"/>
    <property type="project" value="UniProtKB-KW"/>
</dbReference>
<protein>
    <submittedName>
        <fullName evidence="2">Nitrate reductase molybdenum cofactor assembly chaperone</fullName>
    </submittedName>
</protein>
<keyword evidence="3" id="KW-1185">Reference proteome</keyword>
<dbReference type="Pfam" id="PF02613">
    <property type="entry name" value="Nitrate_red_del"/>
    <property type="match status" value="1"/>
</dbReference>
<dbReference type="EMBL" id="CP022315">
    <property type="protein sequence ID" value="ASK62641.1"/>
    <property type="molecule type" value="Genomic_DNA"/>
</dbReference>
<evidence type="ECO:0000313" key="2">
    <source>
        <dbReference type="EMBL" id="ASK62641.1"/>
    </source>
</evidence>
<dbReference type="KEGG" id="vil:CFK37_11000"/>
<dbReference type="GO" id="GO:0051131">
    <property type="term" value="P:chaperone-mediated protein complex assembly"/>
    <property type="evidence" value="ECO:0007669"/>
    <property type="project" value="InterPro"/>
</dbReference>
<reference evidence="2 3" key="1">
    <citation type="submission" date="2017-07" db="EMBL/GenBank/DDBJ databases">
        <title>Virgibacillus sp. LM2416.</title>
        <authorList>
            <person name="Tak E.J."/>
            <person name="Bae J.-W."/>
        </authorList>
    </citation>
    <scope>NUCLEOTIDE SEQUENCE [LARGE SCALE GENOMIC DNA]</scope>
    <source>
        <strain evidence="2 3">LM2416</strain>
    </source>
</reference>
<name>A0A220U493_9BACI</name>
<evidence type="ECO:0000256" key="1">
    <source>
        <dbReference type="ARBA" id="ARBA00023063"/>
    </source>
</evidence>